<dbReference type="InterPro" id="IPR011037">
    <property type="entry name" value="Pyrv_Knase-like_insert_dom_sf"/>
</dbReference>
<dbReference type="AlphaFoldDB" id="K8F392"/>
<accession>K8F392</accession>
<organism evidence="2 3">
    <name type="scientific">Bathycoccus prasinos</name>
    <dbReference type="NCBI Taxonomy" id="41875"/>
    <lineage>
        <taxon>Eukaryota</taxon>
        <taxon>Viridiplantae</taxon>
        <taxon>Chlorophyta</taxon>
        <taxon>Mamiellophyceae</taxon>
        <taxon>Mamiellales</taxon>
        <taxon>Bathycoccaceae</taxon>
        <taxon>Bathycoccus</taxon>
    </lineage>
</organism>
<dbReference type="EMBL" id="FO082275">
    <property type="protein sequence ID" value="CCO15988.1"/>
    <property type="molecule type" value="Genomic_DNA"/>
</dbReference>
<reference evidence="2 3" key="1">
    <citation type="submission" date="2011-10" db="EMBL/GenBank/DDBJ databases">
        <authorList>
            <person name="Genoscope - CEA"/>
        </authorList>
    </citation>
    <scope>NUCLEOTIDE SEQUENCE [LARGE SCALE GENOMIC DNA]</scope>
    <source>
        <strain evidence="2 3">RCC 1105</strain>
    </source>
</reference>
<evidence type="ECO:0000313" key="3">
    <source>
        <dbReference type="Proteomes" id="UP000198341"/>
    </source>
</evidence>
<dbReference type="KEGG" id="bpg:Bathy04g03620"/>
<dbReference type="GO" id="GO:0030170">
    <property type="term" value="F:pyridoxal phosphate binding"/>
    <property type="evidence" value="ECO:0007669"/>
    <property type="project" value="InterPro"/>
</dbReference>
<dbReference type="GO" id="GO:0030151">
    <property type="term" value="F:molybdenum ion binding"/>
    <property type="evidence" value="ECO:0007669"/>
    <property type="project" value="InterPro"/>
</dbReference>
<keyword evidence="3" id="KW-1185">Reference proteome</keyword>
<dbReference type="Pfam" id="PF03473">
    <property type="entry name" value="MOSC"/>
    <property type="match status" value="1"/>
</dbReference>
<protein>
    <recommendedName>
        <fullName evidence="1">MOSC domain-containing protein</fullName>
    </recommendedName>
</protein>
<sequence length="345" mass="38554">MSSPSSILGTVSHIYTYPLKGANGQKLARTSLTPFASIPNDRCLALLRAETIRANKWMEEKSTKENADIVLQTGEGKDPQHHSNKHLFHQLITDPQLGKYECVLTEEDFSNTERKKNNNEDGNINTSRRRQLSIIEAKTKTVVARCLNLDDEKERLVIETFFAERLETANTQNGIPKLVFADGISFANVGGKVKEHVLHIITKSTAREVYESIKVSSDSSNSDSSLEEFMMRFRANIIVDDTTSGGDPWKEFDWCGKKVRIGDVVLNINEPTIRCPSTRVVANNRGEVDEVIQPDVQIRTHFPDVEGSIFGREKIKLSDKGSYFGLYASCIKGGSIRIGDALTFV</sequence>
<dbReference type="STRING" id="41875.K8F392"/>
<evidence type="ECO:0000313" key="2">
    <source>
        <dbReference type="EMBL" id="CCO15988.1"/>
    </source>
</evidence>
<evidence type="ECO:0000259" key="1">
    <source>
        <dbReference type="PROSITE" id="PS51340"/>
    </source>
</evidence>
<dbReference type="GO" id="GO:0003824">
    <property type="term" value="F:catalytic activity"/>
    <property type="evidence" value="ECO:0007669"/>
    <property type="project" value="InterPro"/>
</dbReference>
<dbReference type="SUPFAM" id="SSF50800">
    <property type="entry name" value="PK beta-barrel domain-like"/>
    <property type="match status" value="1"/>
</dbReference>
<gene>
    <name evidence="2" type="ORF">Bathy04g03620</name>
</gene>
<proteinExistence type="predicted"/>
<dbReference type="Proteomes" id="UP000198341">
    <property type="component" value="Chromosome 4"/>
</dbReference>
<dbReference type="RefSeq" id="XP_007513463.1">
    <property type="nucleotide sequence ID" value="XM_007513401.1"/>
</dbReference>
<dbReference type="GeneID" id="19016388"/>
<dbReference type="eggNOG" id="ENOG502S2CB">
    <property type="taxonomic scope" value="Eukaryota"/>
</dbReference>
<dbReference type="PROSITE" id="PS51340">
    <property type="entry name" value="MOSC"/>
    <property type="match status" value="1"/>
</dbReference>
<dbReference type="InterPro" id="IPR005302">
    <property type="entry name" value="MoCF_Sase_C"/>
</dbReference>
<feature type="domain" description="MOSC" evidence="1">
    <location>
        <begin position="154"/>
        <end position="345"/>
    </location>
</feature>
<dbReference type="OrthoDB" id="17255at2759"/>
<name>K8F392_9CHLO</name>